<accession>A0A1M7Y5K8</accession>
<dbReference type="Gene3D" id="1.10.10.2840">
    <property type="entry name" value="PucR C-terminal helix-turn-helix domain"/>
    <property type="match status" value="1"/>
</dbReference>
<keyword evidence="3" id="KW-1185">Reference proteome</keyword>
<dbReference type="EMBL" id="FRFD01000004">
    <property type="protein sequence ID" value="SHO47733.1"/>
    <property type="molecule type" value="Genomic_DNA"/>
</dbReference>
<dbReference type="RefSeq" id="WP_175562014.1">
    <property type="nucleotide sequence ID" value="NZ_FRFD01000004.1"/>
</dbReference>
<gene>
    <name evidence="2" type="ORF">SAMN02745217_01643</name>
</gene>
<evidence type="ECO:0000313" key="3">
    <source>
        <dbReference type="Proteomes" id="UP000184612"/>
    </source>
</evidence>
<dbReference type="InterPro" id="IPR042070">
    <property type="entry name" value="PucR_C-HTH_sf"/>
</dbReference>
<dbReference type="Pfam" id="PF13556">
    <property type="entry name" value="HTH_30"/>
    <property type="match status" value="1"/>
</dbReference>
<organism evidence="2 3">
    <name type="scientific">Anaerocolumna xylanovorans DSM 12503</name>
    <dbReference type="NCBI Taxonomy" id="1121345"/>
    <lineage>
        <taxon>Bacteria</taxon>
        <taxon>Bacillati</taxon>
        <taxon>Bacillota</taxon>
        <taxon>Clostridia</taxon>
        <taxon>Lachnospirales</taxon>
        <taxon>Lachnospiraceae</taxon>
        <taxon>Anaerocolumna</taxon>
    </lineage>
</organism>
<dbReference type="InterPro" id="IPR051448">
    <property type="entry name" value="CdaR-like_regulators"/>
</dbReference>
<reference evidence="2 3" key="1">
    <citation type="submission" date="2016-12" db="EMBL/GenBank/DDBJ databases">
        <authorList>
            <person name="Song W.-J."/>
            <person name="Kurnit D.M."/>
        </authorList>
    </citation>
    <scope>NUCLEOTIDE SEQUENCE [LARGE SCALE GENOMIC DNA]</scope>
    <source>
        <strain evidence="2 3">DSM 12503</strain>
    </source>
</reference>
<dbReference type="PANTHER" id="PTHR33744:SF1">
    <property type="entry name" value="DNA-BINDING TRANSCRIPTIONAL ACTIVATOR ADER"/>
    <property type="match status" value="1"/>
</dbReference>
<dbReference type="STRING" id="1121345.SAMN02745217_01643"/>
<name>A0A1M7Y5K8_9FIRM</name>
<evidence type="ECO:0000259" key="1">
    <source>
        <dbReference type="Pfam" id="PF13556"/>
    </source>
</evidence>
<dbReference type="AlphaFoldDB" id="A0A1M7Y5K8"/>
<dbReference type="Proteomes" id="UP000184612">
    <property type="component" value="Unassembled WGS sequence"/>
</dbReference>
<protein>
    <submittedName>
        <fullName evidence="2">PucR C-terminal helix-turn-helix domain-containing protein</fullName>
    </submittedName>
</protein>
<evidence type="ECO:0000313" key="2">
    <source>
        <dbReference type="EMBL" id="SHO47733.1"/>
    </source>
</evidence>
<dbReference type="PANTHER" id="PTHR33744">
    <property type="entry name" value="CARBOHYDRATE DIACID REGULATOR"/>
    <property type="match status" value="1"/>
</dbReference>
<dbReference type="InterPro" id="IPR025736">
    <property type="entry name" value="PucR_C-HTH_dom"/>
</dbReference>
<proteinExistence type="predicted"/>
<sequence length="514" mass="59556">MVNVSLTFSKICDNMDGKILVKKVCRECQKIERVKLFDSSQTQFEKDIVYIGTVDDYTFMKNSEVNAILCSDHGTVTETEYQPGSNIVIIESSNVAKTLSDALDIIFNFNKVLPVYQDLMKTILENDPIQTVVNKCEKVLQNPIAVMDSSFKLLAWTRDTEVEDVYWNEIIENGYPSLTTITSIQKANGYKSFIQPNIIEPVQEADVRKILTRLQDGKNNLGYFAVLEVKHKFKDFDLELVNLISKIIAKILSYQNTENNKCDNDRYEQMIIDILDHGQISEKQIEKRLPYLKWNFSDRYYLLTIDMTERDNFDTLSCYFKNAVKKLYPSCNLLIYNQQILIIDGLGPVLLKPEESYLKPLKDLLVKCGLHCGISNGFYNIIQLGTYYKQSLLAIELGEAVEKPGTSIYYYSNYALLYMIRVCSRQEDLRYFCHPAVIQLREYDLSKGTHYIETLEAFLKYNKNSYLAADAIYIHRNTMVYRINKIKEITGLNLEEHEVLDLMVSLEICKYEKL</sequence>
<feature type="domain" description="PucR C-terminal helix-turn-helix" evidence="1">
    <location>
        <begin position="452"/>
        <end position="507"/>
    </location>
</feature>